<evidence type="ECO:0000256" key="1">
    <source>
        <dbReference type="ARBA" id="ARBA00004978"/>
    </source>
</evidence>
<name>A0A2R4MCQ4_9HYPH</name>
<dbReference type="RefSeq" id="WP_036221772.1">
    <property type="nucleotide sequence ID" value="NZ_CP021330.1"/>
</dbReference>
<dbReference type="EC" id="2.3.1.178" evidence="3 8"/>
<evidence type="ECO:0000256" key="7">
    <source>
        <dbReference type="ARBA" id="ARBA00048924"/>
    </source>
</evidence>
<evidence type="ECO:0000256" key="2">
    <source>
        <dbReference type="ARBA" id="ARBA00010712"/>
    </source>
</evidence>
<comment type="function">
    <text evidence="8">Catalyzes the acetylation of L-2,4-diaminobutyrate (DABA) to gamma-N-acetyl-alpha,gamma-diaminobutyric acid (ADABA) with acetyl coenzyme A.</text>
</comment>
<accession>A0A2R4MCQ4</accession>
<dbReference type="UniPathway" id="UPA00067">
    <property type="reaction ID" value="UER00122"/>
</dbReference>
<dbReference type="InterPro" id="IPR016181">
    <property type="entry name" value="Acyl_CoA_acyltransferase"/>
</dbReference>
<dbReference type="Pfam" id="PF00583">
    <property type="entry name" value="Acetyltransf_1"/>
    <property type="match status" value="1"/>
</dbReference>
<dbReference type="Proteomes" id="UP000258927">
    <property type="component" value="Chromosome"/>
</dbReference>
<evidence type="ECO:0000313" key="11">
    <source>
        <dbReference type="Proteomes" id="UP000258927"/>
    </source>
</evidence>
<evidence type="ECO:0000313" key="10">
    <source>
        <dbReference type="EMBL" id="AVX03666.1"/>
    </source>
</evidence>
<keyword evidence="11" id="KW-1185">Reference proteome</keyword>
<protein>
    <recommendedName>
        <fullName evidence="4 8">L-2,4-diaminobutyric acid acetyltransferase</fullName>
        <shortName evidence="8">DABA acetyltransferase</shortName>
        <ecNumber evidence="3 8">2.3.1.178</ecNumber>
    </recommendedName>
</protein>
<dbReference type="CDD" id="cd04301">
    <property type="entry name" value="NAT_SF"/>
    <property type="match status" value="1"/>
</dbReference>
<dbReference type="STRING" id="1122213.GCA_000423365_01661"/>
<dbReference type="SUPFAM" id="SSF55729">
    <property type="entry name" value="Acyl-CoA N-acyltransferases (Nat)"/>
    <property type="match status" value="1"/>
</dbReference>
<keyword evidence="6 8" id="KW-0012">Acyltransferase</keyword>
<evidence type="ECO:0000259" key="9">
    <source>
        <dbReference type="PROSITE" id="PS51186"/>
    </source>
</evidence>
<evidence type="ECO:0000256" key="6">
    <source>
        <dbReference type="ARBA" id="ARBA00023315"/>
    </source>
</evidence>
<dbReference type="PROSITE" id="PS51186">
    <property type="entry name" value="GNAT"/>
    <property type="match status" value="1"/>
</dbReference>
<evidence type="ECO:0000256" key="5">
    <source>
        <dbReference type="ARBA" id="ARBA00022679"/>
    </source>
</evidence>
<gene>
    <name evidence="8" type="primary">ectA</name>
    <name evidence="10" type="ORF">MXMO3_01135</name>
</gene>
<comment type="pathway">
    <text evidence="1 8">Amine and polyamine biosynthesis; ectoine biosynthesis; L-ectoine from L-aspartate 4-semialdehyde: step 2/3.</text>
</comment>
<organism evidence="10 11">
    <name type="scientific">Maritalea myrionectae</name>
    <dbReference type="NCBI Taxonomy" id="454601"/>
    <lineage>
        <taxon>Bacteria</taxon>
        <taxon>Pseudomonadati</taxon>
        <taxon>Pseudomonadota</taxon>
        <taxon>Alphaproteobacteria</taxon>
        <taxon>Hyphomicrobiales</taxon>
        <taxon>Devosiaceae</taxon>
        <taxon>Maritalea</taxon>
    </lineage>
</organism>
<dbReference type="KEGG" id="mmyr:MXMO3_01135"/>
<dbReference type="Gene3D" id="3.40.630.30">
    <property type="match status" value="1"/>
</dbReference>
<dbReference type="GO" id="GO:0033816">
    <property type="term" value="F:diaminobutyrate acetyltransferase activity"/>
    <property type="evidence" value="ECO:0007669"/>
    <property type="project" value="UniProtKB-EC"/>
</dbReference>
<dbReference type="GO" id="GO:0019491">
    <property type="term" value="P:ectoine biosynthetic process"/>
    <property type="evidence" value="ECO:0007669"/>
    <property type="project" value="UniProtKB-UniPathway"/>
</dbReference>
<evidence type="ECO:0000256" key="8">
    <source>
        <dbReference type="RuleBase" id="RU365045"/>
    </source>
</evidence>
<dbReference type="EMBL" id="CP021330">
    <property type="protein sequence ID" value="AVX03666.1"/>
    <property type="molecule type" value="Genomic_DNA"/>
</dbReference>
<evidence type="ECO:0000256" key="4">
    <source>
        <dbReference type="ARBA" id="ARBA00017935"/>
    </source>
</evidence>
<comment type="catalytic activity">
    <reaction evidence="7 8">
        <text>L-2,4-diaminobutanoate + acetyl-CoA = (2S)-4-acetamido-2-aminobutanoate + CoA + H(+)</text>
        <dbReference type="Rhea" id="RHEA:16901"/>
        <dbReference type="ChEBI" id="CHEBI:15378"/>
        <dbReference type="ChEBI" id="CHEBI:57287"/>
        <dbReference type="ChEBI" id="CHEBI:57288"/>
        <dbReference type="ChEBI" id="CHEBI:58761"/>
        <dbReference type="ChEBI" id="CHEBI:58929"/>
        <dbReference type="EC" id="2.3.1.178"/>
    </reaction>
</comment>
<proteinExistence type="inferred from homology"/>
<dbReference type="InterPro" id="IPR012772">
    <property type="entry name" value="Ectoine_EctA"/>
</dbReference>
<dbReference type="NCBIfam" id="TIGR02406">
    <property type="entry name" value="ectoine_EctA"/>
    <property type="match status" value="1"/>
</dbReference>
<dbReference type="InterPro" id="IPR000182">
    <property type="entry name" value="GNAT_dom"/>
</dbReference>
<reference evidence="10 11" key="1">
    <citation type="submission" date="2017-05" db="EMBL/GenBank/DDBJ databases">
        <title>Genome Analysis of Maritalea myrionectae HL2708#5.</title>
        <authorList>
            <consortium name="Cotde Inc.-PKNU"/>
            <person name="Jang D."/>
            <person name="Oh H.-M."/>
        </authorList>
    </citation>
    <scope>NUCLEOTIDE SEQUENCE [LARGE SCALE GENOMIC DNA]</scope>
    <source>
        <strain evidence="10 11">HL2708#5</strain>
    </source>
</reference>
<dbReference type="AlphaFoldDB" id="A0A2R4MCQ4"/>
<feature type="domain" description="N-acetyltransferase" evidence="9">
    <location>
        <begin position="10"/>
        <end position="167"/>
    </location>
</feature>
<sequence length="177" mass="19647">MKTNSIKPRPTFRKPNANDGSIVWDIVKNSGKLDENSIYCNLLQCTHFSDTCVIAEVDGKPVGWLSAYIPPQKPDTLFVWQVCVTEEARGLGIAKQLIHTALKRDVCEDVRKIESTITKDNEASWALFGAIADNFGADLSKKVMFDEEKHLDGQGDTEHLVSIAPVKQNHPVLRSVA</sequence>
<keyword evidence="5 8" id="KW-0808">Transferase</keyword>
<comment type="similarity">
    <text evidence="2 8">Belongs to the acetyltransferase family. EctA subfamily.</text>
</comment>
<evidence type="ECO:0000256" key="3">
    <source>
        <dbReference type="ARBA" id="ARBA00012355"/>
    </source>
</evidence>